<organism evidence="4 5">
    <name type="scientific">Tunturiibacter lichenicola</name>
    <dbReference type="NCBI Taxonomy" id="2051959"/>
    <lineage>
        <taxon>Bacteria</taxon>
        <taxon>Pseudomonadati</taxon>
        <taxon>Acidobacteriota</taxon>
        <taxon>Terriglobia</taxon>
        <taxon>Terriglobales</taxon>
        <taxon>Acidobacteriaceae</taxon>
        <taxon>Tunturiibacter</taxon>
    </lineage>
</organism>
<dbReference type="InterPro" id="IPR000719">
    <property type="entry name" value="Prot_kinase_dom"/>
</dbReference>
<evidence type="ECO:0008006" key="6">
    <source>
        <dbReference type="Google" id="ProtNLM"/>
    </source>
</evidence>
<evidence type="ECO:0000313" key="4">
    <source>
        <dbReference type="EMBL" id="NYF90539.1"/>
    </source>
</evidence>
<feature type="domain" description="SPOR" evidence="3">
    <location>
        <begin position="352"/>
        <end position="434"/>
    </location>
</feature>
<evidence type="ECO:0000256" key="1">
    <source>
        <dbReference type="SAM" id="Phobius"/>
    </source>
</evidence>
<feature type="transmembrane region" description="Helical" evidence="1">
    <location>
        <begin position="277"/>
        <end position="294"/>
    </location>
</feature>
<sequence length="434" mass="47010">MELWTEYEGRTIDGAFPLTKLIRPEGRSAFFSTSNGVGGPTVIRLIESHFDDEEILGRWRGIQALNHPNLVKLIQFGRVTLDETSLVYAVMEPVDANMGEIVSERRMTVQETKQVATSLASALDALHTNGFVHEHIEPANVLAVGESIKLRSDCIRETPEGREGSELKRKDAHDFAVVLLQALTQKKTLEEAKRELPPDPPLDPIIRKGISGEWGIPEMVAALRPDTEIRVEARPVAVSQPRAEKVVETPPVELPTYPTNRVRVAEEKTGGIEGRRLLIGGGAMVLLLLIALFLHGRWSKSAGAVQANAVVPAVGTEANDAAPVPALEAPAAVSAPAPAAAAPEASVPAPAAGGTGQWRVVAFTYNREAQAQQKVESLRVVHPDLRPEVFTPSGRAPYLVVVGGTMSKDEAFAFVRKGRAEGLPHDSYAQNYRR</sequence>
<proteinExistence type="predicted"/>
<name>A0A852VHK5_9BACT</name>
<dbReference type="PROSITE" id="PS50011">
    <property type="entry name" value="PROTEIN_KINASE_DOM"/>
    <property type="match status" value="1"/>
</dbReference>
<dbReference type="AlphaFoldDB" id="A0A852VHK5"/>
<evidence type="ECO:0000313" key="5">
    <source>
        <dbReference type="Proteomes" id="UP000564385"/>
    </source>
</evidence>
<feature type="domain" description="Protein kinase" evidence="2">
    <location>
        <begin position="19"/>
        <end position="399"/>
    </location>
</feature>
<evidence type="ECO:0000259" key="3">
    <source>
        <dbReference type="PROSITE" id="PS51724"/>
    </source>
</evidence>
<protein>
    <recommendedName>
        <fullName evidence="6">SPOR domain-containing protein</fullName>
    </recommendedName>
</protein>
<dbReference type="EMBL" id="JACCCU010000002">
    <property type="protein sequence ID" value="NYF90539.1"/>
    <property type="molecule type" value="Genomic_DNA"/>
</dbReference>
<comment type="caution">
    <text evidence="4">The sequence shown here is derived from an EMBL/GenBank/DDBJ whole genome shotgun (WGS) entry which is preliminary data.</text>
</comment>
<dbReference type="GO" id="GO:0004672">
    <property type="term" value="F:protein kinase activity"/>
    <property type="evidence" value="ECO:0007669"/>
    <property type="project" value="InterPro"/>
</dbReference>
<gene>
    <name evidence="4" type="ORF">HDF08_002641</name>
</gene>
<dbReference type="Pfam" id="PF00069">
    <property type="entry name" value="Pkinase"/>
    <property type="match status" value="1"/>
</dbReference>
<dbReference type="GO" id="GO:0042834">
    <property type="term" value="F:peptidoglycan binding"/>
    <property type="evidence" value="ECO:0007669"/>
    <property type="project" value="InterPro"/>
</dbReference>
<dbReference type="GO" id="GO:0005524">
    <property type="term" value="F:ATP binding"/>
    <property type="evidence" value="ECO:0007669"/>
    <property type="project" value="InterPro"/>
</dbReference>
<keyword evidence="1" id="KW-0812">Transmembrane</keyword>
<evidence type="ECO:0000259" key="2">
    <source>
        <dbReference type="PROSITE" id="PS50011"/>
    </source>
</evidence>
<dbReference type="Proteomes" id="UP000564385">
    <property type="component" value="Unassembled WGS sequence"/>
</dbReference>
<accession>A0A852VHK5</accession>
<dbReference type="InterPro" id="IPR011009">
    <property type="entry name" value="Kinase-like_dom_sf"/>
</dbReference>
<dbReference type="Gene3D" id="1.10.510.10">
    <property type="entry name" value="Transferase(Phosphotransferase) domain 1"/>
    <property type="match status" value="1"/>
</dbReference>
<keyword evidence="1" id="KW-1133">Transmembrane helix</keyword>
<reference evidence="4 5" key="1">
    <citation type="submission" date="2020-07" db="EMBL/GenBank/DDBJ databases">
        <title>Genomic Encyclopedia of Type Strains, Phase IV (KMG-V): Genome sequencing to study the core and pangenomes of soil and plant-associated prokaryotes.</title>
        <authorList>
            <person name="Whitman W."/>
        </authorList>
    </citation>
    <scope>NUCLEOTIDE SEQUENCE [LARGE SCALE GENOMIC DNA]</scope>
    <source>
        <strain evidence="4 5">M8UP22</strain>
    </source>
</reference>
<dbReference type="InterPro" id="IPR007730">
    <property type="entry name" value="SPOR-like_dom"/>
</dbReference>
<dbReference type="SUPFAM" id="SSF56112">
    <property type="entry name" value="Protein kinase-like (PK-like)"/>
    <property type="match status" value="1"/>
</dbReference>
<keyword evidence="1" id="KW-0472">Membrane</keyword>
<dbReference type="PROSITE" id="PS51724">
    <property type="entry name" value="SPOR"/>
    <property type="match status" value="1"/>
</dbReference>